<evidence type="ECO:0000313" key="1">
    <source>
        <dbReference type="EMBL" id="KAI4333870.1"/>
    </source>
</evidence>
<organism evidence="1 2">
    <name type="scientific">Bauhinia variegata</name>
    <name type="common">Purple orchid tree</name>
    <name type="synonym">Phanera variegata</name>
    <dbReference type="NCBI Taxonomy" id="167791"/>
    <lineage>
        <taxon>Eukaryota</taxon>
        <taxon>Viridiplantae</taxon>
        <taxon>Streptophyta</taxon>
        <taxon>Embryophyta</taxon>
        <taxon>Tracheophyta</taxon>
        <taxon>Spermatophyta</taxon>
        <taxon>Magnoliopsida</taxon>
        <taxon>eudicotyledons</taxon>
        <taxon>Gunneridae</taxon>
        <taxon>Pentapetalae</taxon>
        <taxon>rosids</taxon>
        <taxon>fabids</taxon>
        <taxon>Fabales</taxon>
        <taxon>Fabaceae</taxon>
        <taxon>Cercidoideae</taxon>
        <taxon>Cercideae</taxon>
        <taxon>Bauhiniinae</taxon>
        <taxon>Bauhinia</taxon>
    </lineage>
</organism>
<comment type="caution">
    <text evidence="1">The sequence shown here is derived from an EMBL/GenBank/DDBJ whole genome shotgun (WGS) entry which is preliminary data.</text>
</comment>
<sequence length="188" mass="20004">MAKSFAFSLCFSLLLMALSPISYADIRWSSKANDDGVPAQELWCVAKNNADDAALQTALNWACGAGGADCSPIQQGGPCYDPSNIQNTASYAFNDYFLKHGLTDDSCNFDNNAAVTALNPSYRNCKFPSSRTVSNGGNFSGSTTSSSSSVGLGPNEDVSGCSKVARKWFWPLIANHLLFMVVSRVVSG</sequence>
<name>A0ACB9NCE7_BAUVA</name>
<protein>
    <submittedName>
        <fullName evidence="1">Uncharacterized protein</fullName>
    </submittedName>
</protein>
<gene>
    <name evidence="1" type="ORF">L6164_018625</name>
</gene>
<dbReference type="EMBL" id="CM039432">
    <property type="protein sequence ID" value="KAI4333870.1"/>
    <property type="molecule type" value="Genomic_DNA"/>
</dbReference>
<accession>A0ACB9NCE7</accession>
<proteinExistence type="predicted"/>
<dbReference type="Proteomes" id="UP000828941">
    <property type="component" value="Chromosome 7"/>
</dbReference>
<keyword evidence="2" id="KW-1185">Reference proteome</keyword>
<reference evidence="1 2" key="1">
    <citation type="journal article" date="2022" name="DNA Res.">
        <title>Chromosomal-level genome assembly of the orchid tree Bauhinia variegata (Leguminosae; Cercidoideae) supports the allotetraploid origin hypothesis of Bauhinia.</title>
        <authorList>
            <person name="Zhong Y."/>
            <person name="Chen Y."/>
            <person name="Zheng D."/>
            <person name="Pang J."/>
            <person name="Liu Y."/>
            <person name="Luo S."/>
            <person name="Meng S."/>
            <person name="Qian L."/>
            <person name="Wei D."/>
            <person name="Dai S."/>
            <person name="Zhou R."/>
        </authorList>
    </citation>
    <scope>NUCLEOTIDE SEQUENCE [LARGE SCALE GENOMIC DNA]</scope>
    <source>
        <strain evidence="1">BV-YZ2020</strain>
    </source>
</reference>
<evidence type="ECO:0000313" key="2">
    <source>
        <dbReference type="Proteomes" id="UP000828941"/>
    </source>
</evidence>